<evidence type="ECO:0000313" key="6">
    <source>
        <dbReference type="EMBL" id="KAE9632000.1"/>
    </source>
</evidence>
<dbReference type="RefSeq" id="WP_158741178.1">
    <property type="nucleotide sequence ID" value="NZ_WSLF01000011.1"/>
</dbReference>
<evidence type="ECO:0000256" key="3">
    <source>
        <dbReference type="RuleBase" id="RU003512"/>
    </source>
</evidence>
<reference evidence="6 7" key="1">
    <citation type="submission" date="2019-12" db="EMBL/GenBank/DDBJ databases">
        <title>Defluviitalea raffinosedens, isolated from a biogas fermenter, genome sequencing and characterization.</title>
        <authorList>
            <person name="Rettenmaier R."/>
            <person name="Schneider M."/>
            <person name="Neuhaus K."/>
            <person name="Liebl W."/>
            <person name="Zverlov V."/>
        </authorList>
    </citation>
    <scope>NUCLEOTIDE SEQUENCE [LARGE SCALE GENOMIC DNA]</scope>
    <source>
        <strain evidence="6 7">249c-K6</strain>
    </source>
</reference>
<dbReference type="PANTHER" id="PTHR42953">
    <property type="entry name" value="HIGH-AFFINITY ZINC UPTAKE SYSTEM PROTEIN ZNUA-RELATED"/>
    <property type="match status" value="1"/>
</dbReference>
<dbReference type="InterPro" id="IPR050492">
    <property type="entry name" value="Bact_metal-bind_prot9"/>
</dbReference>
<comment type="similarity">
    <text evidence="3">Belongs to the bacterial solute-binding protein 9 family.</text>
</comment>
<dbReference type="InterPro" id="IPR006128">
    <property type="entry name" value="Lipoprotein_PsaA-like"/>
</dbReference>
<dbReference type="GO" id="GO:0007155">
    <property type="term" value="P:cell adhesion"/>
    <property type="evidence" value="ECO:0007669"/>
    <property type="project" value="InterPro"/>
</dbReference>
<dbReference type="GO" id="GO:0030001">
    <property type="term" value="P:metal ion transport"/>
    <property type="evidence" value="ECO:0007669"/>
    <property type="project" value="InterPro"/>
</dbReference>
<dbReference type="InterPro" id="IPR006127">
    <property type="entry name" value="ZnuA-like"/>
</dbReference>
<dbReference type="InterPro" id="IPR006129">
    <property type="entry name" value="AdhesinB"/>
</dbReference>
<dbReference type="Gene3D" id="3.40.50.1980">
    <property type="entry name" value="Nitrogenase molybdenum iron protein domain"/>
    <property type="match status" value="2"/>
</dbReference>
<gene>
    <name evidence="6" type="ORF">GND95_10810</name>
</gene>
<protein>
    <submittedName>
        <fullName evidence="6">Zinc ABC transporter solute-binding protein</fullName>
    </submittedName>
</protein>
<comment type="caution">
    <text evidence="6">The sequence shown here is derived from an EMBL/GenBank/DDBJ whole genome shotgun (WGS) entry which is preliminary data.</text>
</comment>
<feature type="coiled-coil region" evidence="4">
    <location>
        <begin position="185"/>
        <end position="212"/>
    </location>
</feature>
<dbReference type="GO" id="GO:0046872">
    <property type="term" value="F:metal ion binding"/>
    <property type="evidence" value="ECO:0007669"/>
    <property type="project" value="InterPro"/>
</dbReference>
<organism evidence="6 7">
    <name type="scientific">Defluviitalea raffinosedens</name>
    <dbReference type="NCBI Taxonomy" id="1450156"/>
    <lineage>
        <taxon>Bacteria</taxon>
        <taxon>Bacillati</taxon>
        <taxon>Bacillota</taxon>
        <taxon>Clostridia</taxon>
        <taxon>Lachnospirales</taxon>
        <taxon>Defluviitaleaceae</taxon>
        <taxon>Defluviitalea</taxon>
    </lineage>
</organism>
<sequence>MKRFFLCMMSIMIFSLSIFTLSGCSAQNKPPQKESSDANKNLVTIYTSIYPLYDFAKKIGQDKVDLHIIVPPGSEPHDWEPSAKLMGQMEKADLLIYNGLGMESWAEKVIGSISNPNLTIINASENIEPLTSDKDGHDHEDELKLEDEDEHDHVYDPHVWLDPINAITQAESIKNALVKVDSANKAFYESNFEELKNSLLELDEEYRSELSKLPRKEIVVSHAAFGYMAHRYGLKQLSISGLSPQAEPTPSQMAEISDFIKEHNIQYIFFETLASPKLAEVIAKETGAKTSVLNDISSLSQKDIDEGKDYISVMKENLNALTKALGE</sequence>
<dbReference type="EMBL" id="WSLF01000011">
    <property type="protein sequence ID" value="KAE9632000.1"/>
    <property type="molecule type" value="Genomic_DNA"/>
</dbReference>
<evidence type="ECO:0000256" key="1">
    <source>
        <dbReference type="ARBA" id="ARBA00022448"/>
    </source>
</evidence>
<dbReference type="PROSITE" id="PS51257">
    <property type="entry name" value="PROKAR_LIPOPROTEIN"/>
    <property type="match status" value="1"/>
</dbReference>
<evidence type="ECO:0000256" key="4">
    <source>
        <dbReference type="SAM" id="Coils"/>
    </source>
</evidence>
<keyword evidence="1 3" id="KW-0813">Transport</keyword>
<keyword evidence="4" id="KW-0175">Coiled coil</keyword>
<name>A0A7C8HDP0_9FIRM</name>
<dbReference type="CDD" id="cd01017">
    <property type="entry name" value="AdcA"/>
    <property type="match status" value="1"/>
</dbReference>
<proteinExistence type="inferred from homology"/>
<keyword evidence="7" id="KW-1185">Reference proteome</keyword>
<dbReference type="Pfam" id="PF01297">
    <property type="entry name" value="ZnuA"/>
    <property type="match status" value="1"/>
</dbReference>
<evidence type="ECO:0000313" key="7">
    <source>
        <dbReference type="Proteomes" id="UP000483018"/>
    </source>
</evidence>
<feature type="chain" id="PRO_5028956983" evidence="5">
    <location>
        <begin position="27"/>
        <end position="327"/>
    </location>
</feature>
<evidence type="ECO:0000256" key="2">
    <source>
        <dbReference type="ARBA" id="ARBA00022729"/>
    </source>
</evidence>
<keyword evidence="2 5" id="KW-0732">Signal</keyword>
<dbReference type="PRINTS" id="PR00691">
    <property type="entry name" value="ADHESINB"/>
</dbReference>
<dbReference type="SUPFAM" id="SSF53807">
    <property type="entry name" value="Helical backbone' metal receptor"/>
    <property type="match status" value="1"/>
</dbReference>
<dbReference type="PANTHER" id="PTHR42953:SF8">
    <property type="entry name" value="ZINT DOMAIN-CONTAINING PROTEIN"/>
    <property type="match status" value="1"/>
</dbReference>
<feature type="signal peptide" evidence="5">
    <location>
        <begin position="1"/>
        <end position="26"/>
    </location>
</feature>
<evidence type="ECO:0000256" key="5">
    <source>
        <dbReference type="SAM" id="SignalP"/>
    </source>
</evidence>
<dbReference type="AlphaFoldDB" id="A0A7C8HDP0"/>
<accession>A0A7C8HDP0</accession>
<dbReference type="OrthoDB" id="9810636at2"/>
<dbReference type="PRINTS" id="PR00690">
    <property type="entry name" value="ADHESNFAMILY"/>
</dbReference>
<dbReference type="Proteomes" id="UP000483018">
    <property type="component" value="Unassembled WGS sequence"/>
</dbReference>